<keyword evidence="12" id="KW-1185">Reference proteome</keyword>
<keyword evidence="2" id="KW-1003">Cell membrane</keyword>
<evidence type="ECO:0000313" key="7">
    <source>
        <dbReference type="EMBL" id="RHA20876.1"/>
    </source>
</evidence>
<name>A0A413RDH4_9FIRM</name>
<sequence>MKYMRQFGIIMLVTCIGEILKYLIPLAIPSSIYGLCLMMVLLVTGIVKVDDVKESGTFLIEIMPLMFIASGVGIVVYWKQLKTMLIPLIIITFVSTVLVMAVSGKVTQYVIKRRKKHESDDN</sequence>
<evidence type="ECO:0000313" key="10">
    <source>
        <dbReference type="EMBL" id="RHF88044.1"/>
    </source>
</evidence>
<dbReference type="EMBL" id="QSFD01000001">
    <property type="protein sequence ID" value="RHA20876.1"/>
    <property type="molecule type" value="Genomic_DNA"/>
</dbReference>
<evidence type="ECO:0000256" key="1">
    <source>
        <dbReference type="ARBA" id="ARBA00004651"/>
    </source>
</evidence>
<evidence type="ECO:0000256" key="2">
    <source>
        <dbReference type="ARBA" id="ARBA00022475"/>
    </source>
</evidence>
<dbReference type="PANTHER" id="PTHR33931">
    <property type="entry name" value="HOLIN-LIKE PROTEIN CIDA-RELATED"/>
    <property type="match status" value="1"/>
</dbReference>
<comment type="caution">
    <text evidence="7">The sequence shown here is derived from an EMBL/GenBank/DDBJ whole genome shotgun (WGS) entry which is preliminary data.</text>
</comment>
<evidence type="ECO:0000256" key="4">
    <source>
        <dbReference type="ARBA" id="ARBA00022989"/>
    </source>
</evidence>
<dbReference type="InterPro" id="IPR005538">
    <property type="entry name" value="LrgA/CidA"/>
</dbReference>
<keyword evidence="3 6" id="KW-0812">Transmembrane</keyword>
<evidence type="ECO:0000256" key="6">
    <source>
        <dbReference type="SAM" id="Phobius"/>
    </source>
</evidence>
<protein>
    <submittedName>
        <fullName evidence="7">CidA/LrgA family protein</fullName>
    </submittedName>
</protein>
<dbReference type="AlphaFoldDB" id="A0A413RDH4"/>
<evidence type="ECO:0000313" key="13">
    <source>
        <dbReference type="Proteomes" id="UP000285740"/>
    </source>
</evidence>
<dbReference type="PANTHER" id="PTHR33931:SF2">
    <property type="entry name" value="HOLIN-LIKE PROTEIN CIDA"/>
    <property type="match status" value="1"/>
</dbReference>
<dbReference type="EMBL" id="QSFO01000015">
    <property type="protein sequence ID" value="RHA52457.1"/>
    <property type="molecule type" value="Genomic_DNA"/>
</dbReference>
<dbReference type="EMBL" id="QSFV01000003">
    <property type="protein sequence ID" value="RHA81726.1"/>
    <property type="molecule type" value="Genomic_DNA"/>
</dbReference>
<proteinExistence type="predicted"/>
<keyword evidence="4 6" id="KW-1133">Transmembrane helix</keyword>
<accession>A0A413RDH4</accession>
<gene>
    <name evidence="10" type="ORF">DW652_09515</name>
    <name evidence="9" type="ORF">DW918_01990</name>
    <name evidence="8" type="ORF">DW929_11180</name>
    <name evidence="7" type="ORF">DW944_01520</name>
</gene>
<evidence type="ECO:0000313" key="8">
    <source>
        <dbReference type="EMBL" id="RHA52457.1"/>
    </source>
</evidence>
<feature type="transmembrane region" description="Helical" evidence="6">
    <location>
        <begin position="59"/>
        <end position="78"/>
    </location>
</feature>
<dbReference type="RefSeq" id="WP_117969351.1">
    <property type="nucleotide sequence ID" value="NZ_CAUFEU010000035.1"/>
</dbReference>
<dbReference type="GO" id="GO:0005886">
    <property type="term" value="C:plasma membrane"/>
    <property type="evidence" value="ECO:0007669"/>
    <property type="project" value="UniProtKB-SubCell"/>
</dbReference>
<feature type="transmembrane region" description="Helical" evidence="6">
    <location>
        <begin position="7"/>
        <end position="24"/>
    </location>
</feature>
<organism evidence="7 12">
    <name type="scientific">Eubacterium ventriosum</name>
    <dbReference type="NCBI Taxonomy" id="39496"/>
    <lineage>
        <taxon>Bacteria</taxon>
        <taxon>Bacillati</taxon>
        <taxon>Bacillota</taxon>
        <taxon>Clostridia</taxon>
        <taxon>Eubacteriales</taxon>
        <taxon>Eubacteriaceae</taxon>
        <taxon>Eubacterium</taxon>
    </lineage>
</organism>
<evidence type="ECO:0000313" key="14">
    <source>
        <dbReference type="Proteomes" id="UP000286186"/>
    </source>
</evidence>
<keyword evidence="5 6" id="KW-0472">Membrane</keyword>
<reference evidence="11 12" key="1">
    <citation type="submission" date="2018-08" db="EMBL/GenBank/DDBJ databases">
        <title>A genome reference for cultivated species of the human gut microbiota.</title>
        <authorList>
            <person name="Zou Y."/>
            <person name="Xue W."/>
            <person name="Luo G."/>
        </authorList>
    </citation>
    <scope>NUCLEOTIDE SEQUENCE [LARGE SCALE GENOMIC DNA]</scope>
    <source>
        <strain evidence="10 14">AM23-22</strain>
        <strain evidence="9 13">AM42-30</strain>
        <strain evidence="8 11">AM43-2</strain>
        <strain evidence="7 12">AM44-11BH</strain>
    </source>
</reference>
<dbReference type="Proteomes" id="UP000286186">
    <property type="component" value="Unassembled WGS sequence"/>
</dbReference>
<dbReference type="EMBL" id="QRHR01000009">
    <property type="protein sequence ID" value="RHF88044.1"/>
    <property type="molecule type" value="Genomic_DNA"/>
</dbReference>
<comment type="subcellular location">
    <subcellularLocation>
        <location evidence="1">Cell membrane</location>
        <topology evidence="1">Multi-pass membrane protein</topology>
    </subcellularLocation>
</comment>
<evidence type="ECO:0000313" key="11">
    <source>
        <dbReference type="Proteomes" id="UP000284598"/>
    </source>
</evidence>
<dbReference type="Proteomes" id="UP000284779">
    <property type="component" value="Unassembled WGS sequence"/>
</dbReference>
<feature type="transmembrane region" description="Helical" evidence="6">
    <location>
        <begin position="30"/>
        <end position="47"/>
    </location>
</feature>
<evidence type="ECO:0000313" key="9">
    <source>
        <dbReference type="EMBL" id="RHA81726.1"/>
    </source>
</evidence>
<dbReference type="Proteomes" id="UP000284598">
    <property type="component" value="Unassembled WGS sequence"/>
</dbReference>
<feature type="transmembrane region" description="Helical" evidence="6">
    <location>
        <begin position="84"/>
        <end position="106"/>
    </location>
</feature>
<evidence type="ECO:0000313" key="12">
    <source>
        <dbReference type="Proteomes" id="UP000284779"/>
    </source>
</evidence>
<evidence type="ECO:0000256" key="3">
    <source>
        <dbReference type="ARBA" id="ARBA00022692"/>
    </source>
</evidence>
<evidence type="ECO:0000256" key="5">
    <source>
        <dbReference type="ARBA" id="ARBA00023136"/>
    </source>
</evidence>
<dbReference type="Pfam" id="PF03788">
    <property type="entry name" value="LrgA"/>
    <property type="match status" value="1"/>
</dbReference>
<dbReference type="Proteomes" id="UP000285740">
    <property type="component" value="Unassembled WGS sequence"/>
</dbReference>